<evidence type="ECO:0000256" key="16">
    <source>
        <dbReference type="ARBA" id="ARBA00022679"/>
    </source>
</evidence>
<evidence type="ECO:0000256" key="46">
    <source>
        <dbReference type="ARBA" id="ARBA00070294"/>
    </source>
</evidence>
<keyword evidence="28" id="KW-0594">Phospholipid biosynthesis</keyword>
<feature type="compositionally biased region" description="Low complexity" evidence="50">
    <location>
        <begin position="29"/>
        <end position="44"/>
    </location>
</feature>
<feature type="domain" description="Peptidase M14" evidence="52">
    <location>
        <begin position="157"/>
        <end position="596"/>
    </location>
</feature>
<evidence type="ECO:0000256" key="37">
    <source>
        <dbReference type="ARBA" id="ARBA00029302"/>
    </source>
</evidence>
<dbReference type="PANTHER" id="PTHR12756:SF12">
    <property type="entry name" value="CYTOSOLIC CARBOXYPEPTIDASE-LIKE PROTEIN 5"/>
    <property type="match status" value="1"/>
</dbReference>
<keyword evidence="20" id="KW-0256">Endoplasmic reticulum</keyword>
<comment type="catalytic activity">
    <reaction evidence="35">
        <text>C-terminal L-alpha-aminoacyl-L-glutamyl-[tubulin] + H2O = C-terminal L-alpha-aminoacyl-[tubulin] + L-glutamate</text>
        <dbReference type="Rhea" id="RHEA:63796"/>
        <dbReference type="Rhea" id="RHEA-COMP:16436"/>
        <dbReference type="Rhea" id="RHEA-COMP:16437"/>
        <dbReference type="ChEBI" id="CHEBI:15377"/>
        <dbReference type="ChEBI" id="CHEBI:29985"/>
        <dbReference type="ChEBI" id="CHEBI:90782"/>
        <dbReference type="ChEBI" id="CHEBI:149556"/>
        <dbReference type="EC" id="3.4.17.24"/>
    </reaction>
    <physiologicalReaction direction="left-to-right" evidence="35">
        <dbReference type="Rhea" id="RHEA:63797"/>
    </physiologicalReaction>
</comment>
<evidence type="ECO:0000256" key="4">
    <source>
        <dbReference type="ARBA" id="ARBA00004123"/>
    </source>
</evidence>
<evidence type="ECO:0000256" key="18">
    <source>
        <dbReference type="ARBA" id="ARBA00022723"/>
    </source>
</evidence>
<evidence type="ECO:0000256" key="2">
    <source>
        <dbReference type="ARBA" id="ARBA00001946"/>
    </source>
</evidence>
<dbReference type="PANTHER" id="PTHR12756">
    <property type="entry name" value="CYTOSOLIC CARBOXYPEPTIDASE"/>
    <property type="match status" value="1"/>
</dbReference>
<evidence type="ECO:0000256" key="7">
    <source>
        <dbReference type="ARBA" id="ARBA00004477"/>
    </source>
</evidence>
<dbReference type="AlphaFoldDB" id="A0A6A4RS90"/>
<evidence type="ECO:0000256" key="44">
    <source>
        <dbReference type="ARBA" id="ARBA00052094"/>
    </source>
</evidence>
<evidence type="ECO:0000256" key="40">
    <source>
        <dbReference type="ARBA" id="ARBA00037891"/>
    </source>
</evidence>
<keyword evidence="21" id="KW-0862">Zinc</keyword>
<dbReference type="InterPro" id="IPR000834">
    <property type="entry name" value="Peptidase_M14"/>
</dbReference>
<evidence type="ECO:0000256" key="12">
    <source>
        <dbReference type="ARBA" id="ARBA00022490"/>
    </source>
</evidence>
<keyword evidence="29" id="KW-0464">Manganese</keyword>
<evidence type="ECO:0000256" key="8">
    <source>
        <dbReference type="ARBA" id="ARBA00004514"/>
    </source>
</evidence>
<evidence type="ECO:0000256" key="5">
    <source>
        <dbReference type="ARBA" id="ARBA00004186"/>
    </source>
</evidence>
<dbReference type="InterPro" id="IPR043130">
    <property type="entry name" value="CDP-OH_PTrfase_TM_dom"/>
</dbReference>
<feature type="transmembrane region" description="Helical" evidence="51">
    <location>
        <begin position="1108"/>
        <end position="1127"/>
    </location>
</feature>
<evidence type="ECO:0000256" key="29">
    <source>
        <dbReference type="ARBA" id="ARBA00023211"/>
    </source>
</evidence>
<evidence type="ECO:0000256" key="19">
    <source>
        <dbReference type="ARBA" id="ARBA00022801"/>
    </source>
</evidence>
<evidence type="ECO:0000256" key="38">
    <source>
        <dbReference type="ARBA" id="ARBA00032753"/>
    </source>
</evidence>
<organism evidence="53 54">
    <name type="scientific">Scophthalmus maximus</name>
    <name type="common">Turbot</name>
    <name type="synonym">Psetta maxima</name>
    <dbReference type="NCBI Taxonomy" id="52904"/>
    <lineage>
        <taxon>Eukaryota</taxon>
        <taxon>Metazoa</taxon>
        <taxon>Chordata</taxon>
        <taxon>Craniata</taxon>
        <taxon>Vertebrata</taxon>
        <taxon>Euteleostomi</taxon>
        <taxon>Actinopterygii</taxon>
        <taxon>Neopterygii</taxon>
        <taxon>Teleostei</taxon>
        <taxon>Neoteleostei</taxon>
        <taxon>Acanthomorphata</taxon>
        <taxon>Carangaria</taxon>
        <taxon>Pleuronectiformes</taxon>
        <taxon>Pleuronectoidei</taxon>
        <taxon>Scophthalmidae</taxon>
        <taxon>Scophthalmus</taxon>
    </lineage>
</organism>
<evidence type="ECO:0000256" key="13">
    <source>
        <dbReference type="ARBA" id="ARBA00022516"/>
    </source>
</evidence>
<comment type="catalytic activity">
    <reaction evidence="42">
        <text>gamma-L-glutamyl-L-glutamyl-[protein] + H2O = L-glutamyl-[protein] + L-glutamate</text>
        <dbReference type="Rhea" id="RHEA:60152"/>
        <dbReference type="Rhea" id="RHEA-COMP:10208"/>
        <dbReference type="Rhea" id="RHEA-COMP:15517"/>
        <dbReference type="ChEBI" id="CHEBI:15377"/>
        <dbReference type="ChEBI" id="CHEBI:29973"/>
        <dbReference type="ChEBI" id="CHEBI:29985"/>
        <dbReference type="ChEBI" id="CHEBI:143622"/>
    </reaction>
    <physiologicalReaction direction="left-to-right" evidence="42">
        <dbReference type="Rhea" id="RHEA:60153"/>
    </physiologicalReaction>
</comment>
<dbReference type="InterPro" id="IPR040626">
    <property type="entry name" value="Pepdidase_M14_N"/>
</dbReference>
<keyword evidence="13" id="KW-0444">Lipid biosynthesis</keyword>
<dbReference type="Proteomes" id="UP000438429">
    <property type="component" value="Unassembled WGS sequence"/>
</dbReference>
<protein>
    <recommendedName>
        <fullName evidence="33">Cytosolic carboxypeptidase-like protein 5</fullName>
        <ecNumber evidence="41">2.7.8.1</ecNumber>
        <ecNumber evidence="36">3.4.17.24</ecNumber>
    </recommendedName>
    <alternativeName>
        <fullName evidence="39">ATP/GTP-binding protein-like 5</fullName>
    </alternativeName>
    <alternativeName>
        <fullName evidence="46">Ethanolaminephosphotransferase 1</fullName>
    </alternativeName>
    <alternativeName>
        <fullName evidence="38">Protein deglutamylase CCP5</fullName>
    </alternativeName>
    <alternativeName>
        <fullName evidence="47">Selenoprotein I</fullName>
    </alternativeName>
</protein>
<dbReference type="EC" id="3.4.17.24" evidence="36"/>
<comment type="catalytic activity">
    <reaction evidence="34">
        <text>C-terminal L-alpha-aminoacyl-L-glutamyl-L-glutamyl-[tubulin] + H2O = C-terminal L-alpha-aminoacyl-L-glutamyl-[tubulin] + L-glutamate</text>
        <dbReference type="Rhea" id="RHEA:63792"/>
        <dbReference type="Rhea" id="RHEA-COMP:16435"/>
        <dbReference type="Rhea" id="RHEA-COMP:16436"/>
        <dbReference type="ChEBI" id="CHEBI:15377"/>
        <dbReference type="ChEBI" id="CHEBI:29985"/>
        <dbReference type="ChEBI" id="CHEBI:149555"/>
        <dbReference type="ChEBI" id="CHEBI:149556"/>
        <dbReference type="EC" id="3.4.17.24"/>
    </reaction>
    <physiologicalReaction direction="left-to-right" evidence="34">
        <dbReference type="Rhea" id="RHEA:63793"/>
    </physiologicalReaction>
</comment>
<evidence type="ECO:0000256" key="28">
    <source>
        <dbReference type="ARBA" id="ARBA00023209"/>
    </source>
</evidence>
<feature type="transmembrane region" description="Helical" evidence="51">
    <location>
        <begin position="1078"/>
        <end position="1096"/>
    </location>
</feature>
<keyword evidence="31" id="KW-0539">Nucleus</keyword>
<feature type="region of interest" description="Disordered" evidence="50">
    <location>
        <begin position="634"/>
        <end position="657"/>
    </location>
</feature>
<comment type="similarity">
    <text evidence="11 49">Belongs to the CDP-alcohol phosphatidyltransferase class-I family.</text>
</comment>
<keyword evidence="32" id="KW-1208">Phospholipid metabolism</keyword>
<proteinExistence type="inferred from homology"/>
<dbReference type="GO" id="GO:0005789">
    <property type="term" value="C:endoplasmic reticulum membrane"/>
    <property type="evidence" value="ECO:0007669"/>
    <property type="project" value="UniProtKB-SubCell"/>
</dbReference>
<gene>
    <name evidence="53" type="ORF">F2P81_023777</name>
</gene>
<evidence type="ECO:0000256" key="39">
    <source>
        <dbReference type="ARBA" id="ARBA00032928"/>
    </source>
</evidence>
<dbReference type="Gene3D" id="1.20.120.1760">
    <property type="match status" value="1"/>
</dbReference>
<feature type="transmembrane region" description="Helical" evidence="51">
    <location>
        <begin position="1008"/>
        <end position="1030"/>
    </location>
</feature>
<evidence type="ECO:0000256" key="17">
    <source>
        <dbReference type="ARBA" id="ARBA00022692"/>
    </source>
</evidence>
<accession>A0A6A4RS90</accession>
<keyword evidence="16 49" id="KW-0808">Transferase</keyword>
<evidence type="ECO:0000256" key="14">
    <source>
        <dbReference type="ARBA" id="ARBA00022645"/>
    </source>
</evidence>
<comment type="pathway">
    <text evidence="9">Lipid metabolism.</text>
</comment>
<feature type="transmembrane region" description="Helical" evidence="51">
    <location>
        <begin position="1042"/>
        <end position="1066"/>
    </location>
</feature>
<dbReference type="GO" id="GO:0006508">
    <property type="term" value="P:proteolysis"/>
    <property type="evidence" value="ECO:0007669"/>
    <property type="project" value="UniProtKB-KW"/>
</dbReference>
<evidence type="ECO:0000256" key="20">
    <source>
        <dbReference type="ARBA" id="ARBA00022824"/>
    </source>
</evidence>
<evidence type="ECO:0000256" key="23">
    <source>
        <dbReference type="ARBA" id="ARBA00022989"/>
    </source>
</evidence>
<dbReference type="EC" id="2.7.8.1" evidence="41"/>
<evidence type="ECO:0000256" key="32">
    <source>
        <dbReference type="ARBA" id="ARBA00023264"/>
    </source>
</evidence>
<evidence type="ECO:0000256" key="47">
    <source>
        <dbReference type="ARBA" id="ARBA00083013"/>
    </source>
</evidence>
<keyword evidence="18" id="KW-0479">Metal-binding</keyword>
<evidence type="ECO:0000256" key="21">
    <source>
        <dbReference type="ARBA" id="ARBA00022833"/>
    </source>
</evidence>
<dbReference type="Gene3D" id="2.60.40.3120">
    <property type="match status" value="1"/>
</dbReference>
<comment type="catalytic activity">
    <reaction evidence="37">
        <text>(L-glutamyl)(n+1)-gamma-L-glutamyl-L-glutamyl-[protein] + H2O = (L-glutamyl)(n)-gamma-L-glutamyl-L-glutamyl-[protein] + L-glutamate</text>
        <dbReference type="Rhea" id="RHEA:60004"/>
        <dbReference type="Rhea" id="RHEA-COMP:15519"/>
        <dbReference type="Rhea" id="RHEA-COMP:15675"/>
        <dbReference type="ChEBI" id="CHEBI:15377"/>
        <dbReference type="ChEBI" id="CHEBI:29985"/>
        <dbReference type="ChEBI" id="CHEBI:143623"/>
    </reaction>
    <physiologicalReaction direction="left-to-right" evidence="37">
        <dbReference type="Rhea" id="RHEA:60005"/>
    </physiologicalReaction>
</comment>
<comment type="catalytic activity">
    <reaction evidence="44">
        <text>1-O-alkyl-2-acyl-sn-glycerol + CDP-ethanolamine = a 1-O-alkyl-2-acyl-sn-glycero-3-phosphoethanolamine + CMP + H(+)</text>
        <dbReference type="Rhea" id="RHEA:36187"/>
        <dbReference type="ChEBI" id="CHEBI:15378"/>
        <dbReference type="ChEBI" id="CHEBI:52595"/>
        <dbReference type="ChEBI" id="CHEBI:57876"/>
        <dbReference type="ChEBI" id="CHEBI:60377"/>
        <dbReference type="ChEBI" id="CHEBI:60520"/>
    </reaction>
    <physiologicalReaction direction="left-to-right" evidence="44">
        <dbReference type="Rhea" id="RHEA:36188"/>
    </physiologicalReaction>
</comment>
<comment type="similarity">
    <text evidence="10 48">Belongs to the peptidase M14 family.</text>
</comment>
<keyword evidence="17 51" id="KW-0812">Transmembrane</keyword>
<dbReference type="InterPro" id="IPR034286">
    <property type="entry name" value="M14_AGBL5-like"/>
</dbReference>
<dbReference type="GO" id="GO:0004307">
    <property type="term" value="F:ethanolaminephosphotransferase activity"/>
    <property type="evidence" value="ECO:0007669"/>
    <property type="project" value="UniProtKB-EC"/>
</dbReference>
<keyword evidence="22" id="KW-0460">Magnesium</keyword>
<evidence type="ECO:0000256" key="50">
    <source>
        <dbReference type="SAM" id="MobiDB-lite"/>
    </source>
</evidence>
<keyword evidence="25" id="KW-0482">Metalloprotease</keyword>
<keyword evidence="26" id="KW-0443">Lipid metabolism</keyword>
<evidence type="ECO:0000256" key="43">
    <source>
        <dbReference type="ARBA" id="ARBA00048120"/>
    </source>
</evidence>
<dbReference type="InterPro" id="IPR000462">
    <property type="entry name" value="CDP-OH_P_trans"/>
</dbReference>
<feature type="compositionally biased region" description="Polar residues" evidence="50">
    <location>
        <begin position="680"/>
        <end position="692"/>
    </location>
</feature>
<dbReference type="FunFam" id="1.20.120.1760:FF:000006">
    <property type="entry name" value="Putative ethanolaminephosphotransferase 1"/>
    <property type="match status" value="1"/>
</dbReference>
<feature type="transmembrane region" description="Helical" evidence="51">
    <location>
        <begin position="872"/>
        <end position="890"/>
    </location>
</feature>
<dbReference type="PROSITE" id="PS00379">
    <property type="entry name" value="CDP_ALCOHOL_P_TRANSF"/>
    <property type="match status" value="1"/>
</dbReference>
<dbReference type="GO" id="GO:0004181">
    <property type="term" value="F:metallocarboxypeptidase activity"/>
    <property type="evidence" value="ECO:0007669"/>
    <property type="project" value="InterPro"/>
</dbReference>
<comment type="subcellular location">
    <subcellularLocation>
        <location evidence="5">Cytoplasm</location>
        <location evidence="5">Cytoskeleton</location>
        <location evidence="5">Spindle</location>
    </subcellularLocation>
    <subcellularLocation>
        <location evidence="8">Cytoplasm</location>
        <location evidence="8">Cytosol</location>
    </subcellularLocation>
    <subcellularLocation>
        <location evidence="7">Endoplasmic reticulum membrane</location>
        <topology evidence="7">Multi-pass membrane protein</topology>
    </subcellularLocation>
    <subcellularLocation>
        <location evidence="6">Midbody</location>
    </subcellularLocation>
    <subcellularLocation>
        <location evidence="4">Nucleus</location>
    </subcellularLocation>
</comment>
<dbReference type="InterPro" id="IPR048254">
    <property type="entry name" value="CDP_ALCOHOL_P_TRANSF_CS"/>
</dbReference>
<evidence type="ECO:0000256" key="22">
    <source>
        <dbReference type="ARBA" id="ARBA00022842"/>
    </source>
</evidence>
<feature type="region of interest" description="Disordered" evidence="50">
    <location>
        <begin position="671"/>
        <end position="736"/>
    </location>
</feature>
<dbReference type="Gene3D" id="3.40.630.10">
    <property type="entry name" value="Zn peptidases"/>
    <property type="match status" value="2"/>
</dbReference>
<dbReference type="GO" id="GO:0008270">
    <property type="term" value="F:zinc ion binding"/>
    <property type="evidence" value="ECO:0007669"/>
    <property type="project" value="InterPro"/>
</dbReference>
<reference evidence="53 54" key="1">
    <citation type="submission" date="2019-06" db="EMBL/GenBank/DDBJ databases">
        <title>Draft genomes of female and male turbot (Scophthalmus maximus).</title>
        <authorList>
            <person name="Xu H."/>
            <person name="Xu X.-W."/>
            <person name="Shao C."/>
            <person name="Chen S."/>
        </authorList>
    </citation>
    <scope>NUCLEOTIDE SEQUENCE [LARGE SCALE GENOMIC DNA]</scope>
    <source>
        <strain evidence="53">Ysfricsl-2016a</strain>
        <tissue evidence="53">Blood</tissue>
    </source>
</reference>
<evidence type="ECO:0000256" key="10">
    <source>
        <dbReference type="ARBA" id="ARBA00005988"/>
    </source>
</evidence>
<evidence type="ECO:0000256" key="49">
    <source>
        <dbReference type="RuleBase" id="RU003750"/>
    </source>
</evidence>
<dbReference type="PROSITE" id="PS52035">
    <property type="entry name" value="PEPTIDASE_M14"/>
    <property type="match status" value="1"/>
</dbReference>
<evidence type="ECO:0000256" key="35">
    <source>
        <dbReference type="ARBA" id="ARBA00024627"/>
    </source>
</evidence>
<comment type="function">
    <text evidence="45">Ethanolaminephosphotransferase that catalyzes the transfer of phosphoethanolamine (PE) from CDP-ethanolamine to lipid acceptors, the final step in the synthesis of PE via the 'Kennedy' pathway. PE is the second most abundant phospholipid of membranes in mammals and is involved in various membrane-related cellular processes. The enzyme is critical for the synthesis of several PE species and also catalyzes the synthesis of plasmanyl-PE, a lipid required for proper myelination and neurodevelopment, from 1-alkyl-2-acylglycerol.</text>
</comment>
<feature type="active site" description="Proton donor/acceptor" evidence="48">
    <location>
        <position position="542"/>
    </location>
</feature>
<comment type="catalytic activity">
    <reaction evidence="43">
        <text>CDP-ethanolamine + a 1,2-diacyl-sn-glycerol = a 1,2-diacyl-sn-glycero-3-phosphoethanolamine + CMP + H(+)</text>
        <dbReference type="Rhea" id="RHEA:32943"/>
        <dbReference type="ChEBI" id="CHEBI:15378"/>
        <dbReference type="ChEBI" id="CHEBI:17815"/>
        <dbReference type="ChEBI" id="CHEBI:57876"/>
        <dbReference type="ChEBI" id="CHEBI:60377"/>
        <dbReference type="ChEBI" id="CHEBI:64612"/>
        <dbReference type="EC" id="2.7.8.1"/>
    </reaction>
    <physiologicalReaction direction="left-to-right" evidence="43">
        <dbReference type="Rhea" id="RHEA:32944"/>
    </physiologicalReaction>
</comment>
<evidence type="ECO:0000256" key="6">
    <source>
        <dbReference type="ARBA" id="ARBA00004214"/>
    </source>
</evidence>
<evidence type="ECO:0000313" key="54">
    <source>
        <dbReference type="Proteomes" id="UP000438429"/>
    </source>
</evidence>
<feature type="transmembrane region" description="Helical" evidence="51">
    <location>
        <begin position="839"/>
        <end position="860"/>
    </location>
</feature>
<evidence type="ECO:0000313" key="53">
    <source>
        <dbReference type="EMBL" id="KAF0023147.1"/>
    </source>
</evidence>
<evidence type="ECO:0000256" key="45">
    <source>
        <dbReference type="ARBA" id="ARBA00059224"/>
    </source>
</evidence>
<feature type="transmembrane region" description="Helical" evidence="51">
    <location>
        <begin position="937"/>
        <end position="957"/>
    </location>
</feature>
<evidence type="ECO:0000256" key="31">
    <source>
        <dbReference type="ARBA" id="ARBA00023242"/>
    </source>
</evidence>
<dbReference type="GO" id="GO:0005634">
    <property type="term" value="C:nucleus"/>
    <property type="evidence" value="ECO:0007669"/>
    <property type="project" value="UniProtKB-SubCell"/>
</dbReference>
<evidence type="ECO:0000256" key="25">
    <source>
        <dbReference type="ARBA" id="ARBA00023049"/>
    </source>
</evidence>
<keyword evidence="14" id="KW-0121">Carboxypeptidase</keyword>
<dbReference type="InterPro" id="IPR050821">
    <property type="entry name" value="Cytosolic_carboxypeptidase"/>
</dbReference>
<keyword evidence="30" id="KW-0206">Cytoskeleton</keyword>
<dbReference type="GO" id="GO:0030496">
    <property type="term" value="C:midbody"/>
    <property type="evidence" value="ECO:0007669"/>
    <property type="project" value="UniProtKB-SubCell"/>
</dbReference>
<comment type="pathway">
    <text evidence="40">Phospholipid metabolism; phosphatidylethanolamine biosynthesis; phosphatidylethanolamine from ethanolamine: step 3/3.</text>
</comment>
<feature type="transmembrane region" description="Helical" evidence="51">
    <location>
        <begin position="1133"/>
        <end position="1152"/>
    </location>
</feature>
<keyword evidence="12" id="KW-0963">Cytoplasm</keyword>
<dbReference type="Pfam" id="PF18027">
    <property type="entry name" value="Pepdidase_M14_N"/>
    <property type="match status" value="1"/>
</dbReference>
<evidence type="ECO:0000256" key="42">
    <source>
        <dbReference type="ARBA" id="ARBA00047714"/>
    </source>
</evidence>
<keyword evidence="19" id="KW-0378">Hydrolase</keyword>
<keyword evidence="15" id="KW-0645">Protease</keyword>
<evidence type="ECO:0000256" key="24">
    <source>
        <dbReference type="ARBA" id="ARBA00022990"/>
    </source>
</evidence>
<evidence type="ECO:0000256" key="34">
    <source>
        <dbReference type="ARBA" id="ARBA00024524"/>
    </source>
</evidence>
<evidence type="ECO:0000256" key="51">
    <source>
        <dbReference type="SAM" id="Phobius"/>
    </source>
</evidence>
<dbReference type="GO" id="GO:0005829">
    <property type="term" value="C:cytosol"/>
    <property type="evidence" value="ECO:0007669"/>
    <property type="project" value="UniProtKB-SubCell"/>
</dbReference>
<evidence type="ECO:0000256" key="27">
    <source>
        <dbReference type="ARBA" id="ARBA00023136"/>
    </source>
</evidence>
<evidence type="ECO:0000256" key="36">
    <source>
        <dbReference type="ARBA" id="ARBA00026108"/>
    </source>
</evidence>
<evidence type="ECO:0000256" key="41">
    <source>
        <dbReference type="ARBA" id="ARBA00038986"/>
    </source>
</evidence>
<dbReference type="Pfam" id="PF00246">
    <property type="entry name" value="Peptidase_M14"/>
    <property type="match status" value="1"/>
</dbReference>
<evidence type="ECO:0000256" key="15">
    <source>
        <dbReference type="ARBA" id="ARBA00022670"/>
    </source>
</evidence>
<dbReference type="EMBL" id="VEVO01000022">
    <property type="protein sequence ID" value="KAF0023147.1"/>
    <property type="molecule type" value="Genomic_DNA"/>
</dbReference>
<dbReference type="CDD" id="cd06236">
    <property type="entry name" value="M14_AGBL5_like"/>
    <property type="match status" value="1"/>
</dbReference>
<comment type="cofactor">
    <cofactor evidence="1">
        <name>Mn(2+)</name>
        <dbReference type="ChEBI" id="CHEBI:29035"/>
    </cofactor>
</comment>
<evidence type="ECO:0000256" key="33">
    <source>
        <dbReference type="ARBA" id="ARBA00024141"/>
    </source>
</evidence>
<keyword evidence="27 51" id="KW-0472">Membrane</keyword>
<evidence type="ECO:0000256" key="11">
    <source>
        <dbReference type="ARBA" id="ARBA00010441"/>
    </source>
</evidence>
<comment type="caution">
    <text evidence="53">The sequence shown here is derived from an EMBL/GenBank/DDBJ whole genome shotgun (WGS) entry which is preliminary data.</text>
</comment>
<evidence type="ECO:0000256" key="1">
    <source>
        <dbReference type="ARBA" id="ARBA00001936"/>
    </source>
</evidence>
<comment type="cofactor">
    <cofactor evidence="2">
        <name>Mg(2+)</name>
        <dbReference type="ChEBI" id="CHEBI:18420"/>
    </cofactor>
</comment>
<name>A0A6A4RS90_SCOMX</name>
<keyword evidence="23 51" id="KW-1133">Transmembrane helix</keyword>
<dbReference type="GO" id="GO:0005819">
    <property type="term" value="C:spindle"/>
    <property type="evidence" value="ECO:0007669"/>
    <property type="project" value="UniProtKB-SubCell"/>
</dbReference>
<dbReference type="SUPFAM" id="SSF53187">
    <property type="entry name" value="Zn-dependent exopeptidases"/>
    <property type="match status" value="1"/>
</dbReference>
<evidence type="ECO:0000256" key="26">
    <source>
        <dbReference type="ARBA" id="ARBA00023098"/>
    </source>
</evidence>
<dbReference type="Pfam" id="PF01066">
    <property type="entry name" value="CDP-OH_P_transf"/>
    <property type="match status" value="1"/>
</dbReference>
<evidence type="ECO:0000256" key="9">
    <source>
        <dbReference type="ARBA" id="ARBA00005189"/>
    </source>
</evidence>
<comment type="cofactor">
    <cofactor evidence="3">
        <name>Zn(2+)</name>
        <dbReference type="ChEBI" id="CHEBI:29105"/>
    </cofactor>
</comment>
<sequence>MEARFGNIVFSSKFDSGNLARVEKVEKGSSSPSSDTASSGSVPPGSTLSPDYEFNVWTQPDCAGTEHENGNRSWFYFSVRGAIPGKMLKINVMNMNNQRKLYSQGMAPLVRTLPGKNRWERIRDRPTSEFTDNQFVLSFAHRLSEVRGATTYFSFCFPFSYAECQEMLQQLDESNPNAAQLSPSSAPGSVYYHRELLCHSLDGNRVDLLTVTNCSGMQEEREPRLPQLFPDTNTPRPHRFPSKRVFFLSSRVHPGETPSSFVFNGFLNFILRRDDPRAHALRSMFVFKLIPMLNPDGVVRGHYRTDSRGVNLNRQYLNPSPQLHPSIYAAKALLLHHHMHNRSYKTQSSTHFNNSTNTQAAPLNIKPSNRHQAPPLTPLELSLNQRIAEKDALPAQPEVPMVMEENVWVNTEAGKGDANSSSSSPETVAPVTVDDTAPQVEEQEVVPAREGGVAYYVDLHGHASKRGCFMYGNNLPDESQQVENMLYPRLIAVNSAHFDFLGCNFSEKNMYARDKRDGQSKEGSGRVAIHKAIGLLHSYTLECNYNTGKTMNTIPPACHDNGRATPPPPPSFPPKYTPEIFEQVGRAVAVSALDMVECNPWPRLVLSEHSCLSNLRAWILKHVRNTKGPIAHINAHPPPRIHHSGSKASPPKSFNNCLSGSASENTFSRIRCNSHSSSSQTPSPKMHNSPSFTFGCPPPRAHAQHSGVHTSGRGGNKTLGPVRGVSRKDGAKQLSSKALLKKSADRTLGHAGGAVIEAAPEEDETQQQLTLGDLIFICLIAEPDFANMALYEYVTQDQLAGFDKYKYSAVDSNPLSVYVMHPFWNFVVKFLPTWLAPNLITFTGFMFLVLNFLMLASFDFDFTASAAGHNHVPSWVWVAAGIFNFLAYTLDGVDGKQARRTNSSTPLGELFDHGLDSWACIFFVATVYSIFGRGESGVGVATLYYILWVVLFSFILSHWEKYNTGILFLPWGYDISQVTISLVYMVTAVVGVETWYQPALFHFLYRDFFTFMIIACSFTVTLPMSLYNVLKGYRSNTLKHSSLYEAFLPFLSPVLLFTLSTSWVVFSPSNILELQPRIYYLMVGTAFANVTCKLIVCQMSNTRCQPLSWMLLPMAVVVVLAVTGVVANETLLLYLWTAVVILSHIHYGVSVVQQLSNHFNIFAFSLKKSNSD</sequence>
<keyword evidence="24" id="KW-0007">Acetylation</keyword>
<dbReference type="GO" id="GO:0008654">
    <property type="term" value="P:phospholipid biosynthetic process"/>
    <property type="evidence" value="ECO:0007669"/>
    <property type="project" value="UniProtKB-KW"/>
</dbReference>
<evidence type="ECO:0000256" key="30">
    <source>
        <dbReference type="ARBA" id="ARBA00023212"/>
    </source>
</evidence>
<feature type="region of interest" description="Disordered" evidence="50">
    <location>
        <begin position="23"/>
        <end position="47"/>
    </location>
</feature>
<evidence type="ECO:0000256" key="3">
    <source>
        <dbReference type="ARBA" id="ARBA00001947"/>
    </source>
</evidence>
<evidence type="ECO:0000256" key="48">
    <source>
        <dbReference type="PROSITE-ProRule" id="PRU01379"/>
    </source>
</evidence>
<evidence type="ECO:0000259" key="52">
    <source>
        <dbReference type="PROSITE" id="PS52035"/>
    </source>
</evidence>